<evidence type="ECO:0000259" key="4">
    <source>
        <dbReference type="Pfam" id="PF23658"/>
    </source>
</evidence>
<reference evidence="5" key="2">
    <citation type="submission" date="2023-06" db="EMBL/GenBank/DDBJ databases">
        <authorList>
            <consortium name="Lawrence Berkeley National Laboratory"/>
            <person name="Haridas S."/>
            <person name="Hensen N."/>
            <person name="Bonometti L."/>
            <person name="Westerberg I."/>
            <person name="Brannstrom I.O."/>
            <person name="Guillou S."/>
            <person name="Cros-Aarteil S."/>
            <person name="Calhoun S."/>
            <person name="Kuo A."/>
            <person name="Mondo S."/>
            <person name="Pangilinan J."/>
            <person name="Riley R."/>
            <person name="Labutti K."/>
            <person name="Andreopoulos B."/>
            <person name="Lipzen A."/>
            <person name="Chen C."/>
            <person name="Yanf M."/>
            <person name="Daum C."/>
            <person name="Ng V."/>
            <person name="Clum A."/>
            <person name="Steindorff A."/>
            <person name="Ohm R."/>
            <person name="Martin F."/>
            <person name="Silar P."/>
            <person name="Natvig D."/>
            <person name="Lalanne C."/>
            <person name="Gautier V."/>
            <person name="Ament-Velasquez S.L."/>
            <person name="Kruys A."/>
            <person name="Hutchinson M.I."/>
            <person name="Powell A.J."/>
            <person name="Barry K."/>
            <person name="Miller A.N."/>
            <person name="Grigoriev I.V."/>
            <person name="Debuchy R."/>
            <person name="Gladieux P."/>
            <person name="Thoren M.H."/>
            <person name="Johannesson H."/>
        </authorList>
    </citation>
    <scope>NUCLEOTIDE SEQUENCE</scope>
    <source>
        <strain evidence="5">CBS 118394</strain>
    </source>
</reference>
<feature type="compositionally biased region" description="Basic and acidic residues" evidence="1">
    <location>
        <begin position="749"/>
        <end position="763"/>
    </location>
</feature>
<reference evidence="5" key="1">
    <citation type="journal article" date="2023" name="Mol. Phylogenet. Evol.">
        <title>Genome-scale phylogeny and comparative genomics of the fungal order Sordariales.</title>
        <authorList>
            <person name="Hensen N."/>
            <person name="Bonometti L."/>
            <person name="Westerberg I."/>
            <person name="Brannstrom I.O."/>
            <person name="Guillou S."/>
            <person name="Cros-Aarteil S."/>
            <person name="Calhoun S."/>
            <person name="Haridas S."/>
            <person name="Kuo A."/>
            <person name="Mondo S."/>
            <person name="Pangilinan J."/>
            <person name="Riley R."/>
            <person name="LaButti K."/>
            <person name="Andreopoulos B."/>
            <person name="Lipzen A."/>
            <person name="Chen C."/>
            <person name="Yan M."/>
            <person name="Daum C."/>
            <person name="Ng V."/>
            <person name="Clum A."/>
            <person name="Steindorff A."/>
            <person name="Ohm R.A."/>
            <person name="Martin F."/>
            <person name="Silar P."/>
            <person name="Natvig D.O."/>
            <person name="Lalanne C."/>
            <person name="Gautier V."/>
            <person name="Ament-Velasquez S.L."/>
            <person name="Kruys A."/>
            <person name="Hutchinson M.I."/>
            <person name="Powell A.J."/>
            <person name="Barry K."/>
            <person name="Miller A.N."/>
            <person name="Grigoriev I.V."/>
            <person name="Debuchy R."/>
            <person name="Gladieux P."/>
            <person name="Hiltunen Thoren M."/>
            <person name="Johannesson H."/>
        </authorList>
    </citation>
    <scope>NUCLEOTIDE SEQUENCE</scope>
    <source>
        <strain evidence="5">CBS 118394</strain>
    </source>
</reference>
<evidence type="ECO:0000256" key="1">
    <source>
        <dbReference type="SAM" id="MobiDB-lite"/>
    </source>
</evidence>
<dbReference type="InterPro" id="IPR052766">
    <property type="entry name" value="S41A_metabolite_peptidase"/>
</dbReference>
<dbReference type="InterPro" id="IPR029045">
    <property type="entry name" value="ClpP/crotonase-like_dom_sf"/>
</dbReference>
<dbReference type="GO" id="GO:0006508">
    <property type="term" value="P:proteolysis"/>
    <property type="evidence" value="ECO:0007669"/>
    <property type="project" value="InterPro"/>
</dbReference>
<feature type="signal peptide" evidence="2">
    <location>
        <begin position="1"/>
        <end position="23"/>
    </location>
</feature>
<dbReference type="Proteomes" id="UP001283341">
    <property type="component" value="Unassembled WGS sequence"/>
</dbReference>
<feature type="region of interest" description="Disordered" evidence="1">
    <location>
        <begin position="749"/>
        <end position="779"/>
    </location>
</feature>
<accession>A0AAE0I3Z1</accession>
<feature type="region of interest" description="Disordered" evidence="1">
    <location>
        <begin position="714"/>
        <end position="737"/>
    </location>
</feature>
<proteinExistence type="predicted"/>
<dbReference type="Pfam" id="PF03572">
    <property type="entry name" value="Peptidase_S41"/>
    <property type="match status" value="1"/>
</dbReference>
<dbReference type="InterPro" id="IPR056186">
    <property type="entry name" value="PDZ_CPAF-rel"/>
</dbReference>
<evidence type="ECO:0000313" key="6">
    <source>
        <dbReference type="Proteomes" id="UP001283341"/>
    </source>
</evidence>
<evidence type="ECO:0008006" key="7">
    <source>
        <dbReference type="Google" id="ProtNLM"/>
    </source>
</evidence>
<dbReference type="SUPFAM" id="SSF52096">
    <property type="entry name" value="ClpP/crotonase"/>
    <property type="match status" value="1"/>
</dbReference>
<keyword evidence="2" id="KW-0732">Signal</keyword>
<evidence type="ECO:0000313" key="5">
    <source>
        <dbReference type="EMBL" id="KAK3317985.1"/>
    </source>
</evidence>
<feature type="domain" description="Tail specific protease" evidence="3">
    <location>
        <begin position="384"/>
        <end position="445"/>
    </location>
</feature>
<dbReference type="PANTHER" id="PTHR37049:SF4">
    <property type="entry name" value="RHODANESE DOMAIN-CONTAINING PROTEIN"/>
    <property type="match status" value="1"/>
</dbReference>
<evidence type="ECO:0000256" key="2">
    <source>
        <dbReference type="SAM" id="SignalP"/>
    </source>
</evidence>
<dbReference type="GO" id="GO:0008236">
    <property type="term" value="F:serine-type peptidase activity"/>
    <property type="evidence" value="ECO:0007669"/>
    <property type="project" value="InterPro"/>
</dbReference>
<sequence length="779" mass="83740">MRGEILASAVAAVLLNGAVPVYAGPASGPGAEYPRPAPVSTNSTSAAISLSSSVTGSVLASVITSTPSPTGSAAAACAVVSSSWSVQKAESSPATPTVAATLAHECLNSIPLGKQAAIDLVDAIVPYMEWQSDAAYKADPPADYFYPGYDMFAALAQVKTNLQADKYANEWEFQQDLYVSVFGPAHDGHFVFYPDALTRVFEWRRQQALVSISEDGESLPVIKVYEDVLASPETASVVKLINGIDAATYLANTIYAASWNQDADAAYNSMFYSKANIAVGSSRGYFANGGRIRYIYQGANTTLTFENGTVFTMENLADVKGDMTGVVDGPSYYAKFCNPNGFKVPGATAAAAALPTLPGYPEPVITTNDSKVLGYYLSGEGFNDVAVIVLTSFASNSIAEYQATVQDFFAEATAAGKTKLVIDVQGNGGGYILQGYDFFRQLFPHIVQDGFSRFKESDSFLAIAKIVSDRVAGVNPYTSDSDALIDDYQSWFNWRYDLNLTDQPFVSFADKFSPHIYKSTKYTNLMRWNLNDNLTTTNDTYGFGIEIAGYGTLSNISQPFAAEDIILLYDGICASTCTLVAEMLRIQAGVKSVAFGGRPQAGKIQGVGGIKGAQVLQYSNVYGYAKRYLPDAQDDAQRAALSRFSQLPVNRSSSAALNVRDQILRDNVDDGLPAQFVREEADCRLYWTAGMVNDVTEVWKAAADAAFNGQPCNAGGISKSTPTSQRRKTVTAGVSRPVGERRSDVIKRMLRKGDKSAAERRADDDSDGWAAAFNQRAVP</sequence>
<dbReference type="InterPro" id="IPR005151">
    <property type="entry name" value="Tail-specific_protease"/>
</dbReference>
<dbReference type="Pfam" id="PF23658">
    <property type="entry name" value="PDZ_CPAF_rel"/>
    <property type="match status" value="1"/>
</dbReference>
<dbReference type="Gene3D" id="3.90.226.10">
    <property type="entry name" value="2-enoyl-CoA Hydratase, Chain A, domain 1"/>
    <property type="match status" value="1"/>
</dbReference>
<organism evidence="5 6">
    <name type="scientific">Apodospora peruviana</name>
    <dbReference type="NCBI Taxonomy" id="516989"/>
    <lineage>
        <taxon>Eukaryota</taxon>
        <taxon>Fungi</taxon>
        <taxon>Dikarya</taxon>
        <taxon>Ascomycota</taxon>
        <taxon>Pezizomycotina</taxon>
        <taxon>Sordariomycetes</taxon>
        <taxon>Sordariomycetidae</taxon>
        <taxon>Sordariales</taxon>
        <taxon>Lasiosphaeriaceae</taxon>
        <taxon>Apodospora</taxon>
    </lineage>
</organism>
<feature type="chain" id="PRO_5041950682" description="Tail specific protease domain-containing protein" evidence="2">
    <location>
        <begin position="24"/>
        <end position="779"/>
    </location>
</feature>
<gene>
    <name evidence="5" type="ORF">B0H66DRAFT_555919</name>
</gene>
<protein>
    <recommendedName>
        <fullName evidence="7">Tail specific protease domain-containing protein</fullName>
    </recommendedName>
</protein>
<dbReference type="AlphaFoldDB" id="A0AAE0I3Z1"/>
<name>A0AAE0I3Z1_9PEZI</name>
<feature type="domain" description="CPAF-like PDZ" evidence="4">
    <location>
        <begin position="203"/>
        <end position="323"/>
    </location>
</feature>
<evidence type="ECO:0000259" key="3">
    <source>
        <dbReference type="Pfam" id="PF03572"/>
    </source>
</evidence>
<dbReference type="EMBL" id="JAUEDM010000004">
    <property type="protein sequence ID" value="KAK3317985.1"/>
    <property type="molecule type" value="Genomic_DNA"/>
</dbReference>
<comment type="caution">
    <text evidence="5">The sequence shown here is derived from an EMBL/GenBank/DDBJ whole genome shotgun (WGS) entry which is preliminary data.</text>
</comment>
<dbReference type="PANTHER" id="PTHR37049">
    <property type="entry name" value="PEPTIDASE S41 FAMILY PROTEIN"/>
    <property type="match status" value="1"/>
</dbReference>
<keyword evidence="6" id="KW-1185">Reference proteome</keyword>